<feature type="domain" description="Peptidase A1" evidence="5">
    <location>
        <begin position="79"/>
        <end position="394"/>
    </location>
</feature>
<keyword evidence="2 3" id="KW-0064">Aspartyl protease</keyword>
<dbReference type="InterPro" id="IPR034164">
    <property type="entry name" value="Pepsin-like_dom"/>
</dbReference>
<dbReference type="PROSITE" id="PS00141">
    <property type="entry name" value="ASP_PROTEASE"/>
    <property type="match status" value="1"/>
</dbReference>
<keyword evidence="7" id="KW-1185">Reference proteome</keyword>
<dbReference type="GO" id="GO:0004190">
    <property type="term" value="F:aspartic-type endopeptidase activity"/>
    <property type="evidence" value="ECO:0007669"/>
    <property type="project" value="UniProtKB-KW"/>
</dbReference>
<proteinExistence type="inferred from homology"/>
<evidence type="ECO:0000313" key="7">
    <source>
        <dbReference type="Proteomes" id="UP000054549"/>
    </source>
</evidence>
<evidence type="ECO:0000259" key="5">
    <source>
        <dbReference type="PROSITE" id="PS51767"/>
    </source>
</evidence>
<evidence type="ECO:0000256" key="2">
    <source>
        <dbReference type="ARBA" id="ARBA00022750"/>
    </source>
</evidence>
<dbReference type="Pfam" id="PF00026">
    <property type="entry name" value="Asp"/>
    <property type="match status" value="1"/>
</dbReference>
<dbReference type="OrthoDB" id="660550at2759"/>
<feature type="signal peptide" evidence="4">
    <location>
        <begin position="1"/>
        <end position="20"/>
    </location>
</feature>
<dbReference type="InParanoid" id="A0A0C2XBF5"/>
<dbReference type="CDD" id="cd05471">
    <property type="entry name" value="pepsin_like"/>
    <property type="match status" value="1"/>
</dbReference>
<dbReference type="InterPro" id="IPR001461">
    <property type="entry name" value="Aspartic_peptidase_A1"/>
</dbReference>
<protein>
    <recommendedName>
        <fullName evidence="5">Peptidase A1 domain-containing protein</fullName>
    </recommendedName>
</protein>
<accession>A0A0C2XBF5</accession>
<dbReference type="HOGENOM" id="CLU_038846_0_0_1"/>
<evidence type="ECO:0000256" key="1">
    <source>
        <dbReference type="ARBA" id="ARBA00007447"/>
    </source>
</evidence>
<comment type="similarity">
    <text evidence="1 3">Belongs to the peptidase A1 family.</text>
</comment>
<gene>
    <name evidence="6" type="ORF">M378DRAFT_10037</name>
</gene>
<evidence type="ECO:0000256" key="3">
    <source>
        <dbReference type="RuleBase" id="RU000454"/>
    </source>
</evidence>
<dbReference type="InterPro" id="IPR021109">
    <property type="entry name" value="Peptidase_aspartic_dom_sf"/>
</dbReference>
<reference evidence="6 7" key="1">
    <citation type="submission" date="2014-04" db="EMBL/GenBank/DDBJ databases">
        <title>Evolutionary Origins and Diversification of the Mycorrhizal Mutualists.</title>
        <authorList>
            <consortium name="DOE Joint Genome Institute"/>
            <consortium name="Mycorrhizal Genomics Consortium"/>
            <person name="Kohler A."/>
            <person name="Kuo A."/>
            <person name="Nagy L.G."/>
            <person name="Floudas D."/>
            <person name="Copeland A."/>
            <person name="Barry K.W."/>
            <person name="Cichocki N."/>
            <person name="Veneault-Fourrey C."/>
            <person name="LaButti K."/>
            <person name="Lindquist E.A."/>
            <person name="Lipzen A."/>
            <person name="Lundell T."/>
            <person name="Morin E."/>
            <person name="Murat C."/>
            <person name="Riley R."/>
            <person name="Ohm R."/>
            <person name="Sun H."/>
            <person name="Tunlid A."/>
            <person name="Henrissat B."/>
            <person name="Grigoriev I.V."/>
            <person name="Hibbett D.S."/>
            <person name="Martin F."/>
        </authorList>
    </citation>
    <scope>NUCLEOTIDE SEQUENCE [LARGE SCALE GENOMIC DNA]</scope>
    <source>
        <strain evidence="6 7">Koide BX008</strain>
    </source>
</reference>
<dbReference type="PANTHER" id="PTHR47966:SF51">
    <property type="entry name" value="BETA-SITE APP-CLEAVING ENZYME, ISOFORM A-RELATED"/>
    <property type="match status" value="1"/>
</dbReference>
<dbReference type="InterPro" id="IPR001969">
    <property type="entry name" value="Aspartic_peptidase_AS"/>
</dbReference>
<keyword evidence="4" id="KW-0732">Signal</keyword>
<dbReference type="PROSITE" id="PS51767">
    <property type="entry name" value="PEPTIDASE_A1"/>
    <property type="match status" value="1"/>
</dbReference>
<dbReference type="STRING" id="946122.A0A0C2XBF5"/>
<dbReference type="GO" id="GO:0006508">
    <property type="term" value="P:proteolysis"/>
    <property type="evidence" value="ECO:0007669"/>
    <property type="project" value="UniProtKB-KW"/>
</dbReference>
<dbReference type="InterPro" id="IPR033121">
    <property type="entry name" value="PEPTIDASE_A1"/>
</dbReference>
<dbReference type="EMBL" id="KN818235">
    <property type="protein sequence ID" value="KIL66686.1"/>
    <property type="molecule type" value="Genomic_DNA"/>
</dbReference>
<evidence type="ECO:0000313" key="6">
    <source>
        <dbReference type="EMBL" id="KIL66686.1"/>
    </source>
</evidence>
<dbReference type="SUPFAM" id="SSF50630">
    <property type="entry name" value="Acid proteases"/>
    <property type="match status" value="1"/>
</dbReference>
<dbReference type="AlphaFoldDB" id="A0A0C2XBF5"/>
<feature type="chain" id="PRO_5002158608" description="Peptidase A1 domain-containing protein" evidence="4">
    <location>
        <begin position="21"/>
        <end position="404"/>
    </location>
</feature>
<name>A0A0C2XBF5_AMAMK</name>
<keyword evidence="3" id="KW-0645">Protease</keyword>
<evidence type="ECO:0000256" key="4">
    <source>
        <dbReference type="SAM" id="SignalP"/>
    </source>
</evidence>
<dbReference type="PANTHER" id="PTHR47966">
    <property type="entry name" value="BETA-SITE APP-CLEAVING ENZYME, ISOFORM A-RELATED"/>
    <property type="match status" value="1"/>
</dbReference>
<dbReference type="Gene3D" id="2.40.70.10">
    <property type="entry name" value="Acid Proteases"/>
    <property type="match status" value="2"/>
</dbReference>
<organism evidence="6 7">
    <name type="scientific">Amanita muscaria (strain Koide BX008)</name>
    <dbReference type="NCBI Taxonomy" id="946122"/>
    <lineage>
        <taxon>Eukaryota</taxon>
        <taxon>Fungi</taxon>
        <taxon>Dikarya</taxon>
        <taxon>Basidiomycota</taxon>
        <taxon>Agaricomycotina</taxon>
        <taxon>Agaricomycetes</taxon>
        <taxon>Agaricomycetidae</taxon>
        <taxon>Agaricales</taxon>
        <taxon>Pluteineae</taxon>
        <taxon>Amanitaceae</taxon>
        <taxon>Amanita</taxon>
    </lineage>
</organism>
<dbReference type="PRINTS" id="PR00792">
    <property type="entry name" value="PEPSIN"/>
</dbReference>
<keyword evidence="3" id="KW-0378">Hydrolase</keyword>
<dbReference type="Proteomes" id="UP000054549">
    <property type="component" value="Unassembled WGS sequence"/>
</dbReference>
<sequence>MFSNAFQSFLVLALAVSTDASPVRRSTAGKLSLSRYLNVTGSRNLVQIDQARARLLGASTSTTSQAALSEPVTNQGVVYSASVGVGSGSSITYYNLIIDTGSSNTFVGAVKPYISTTGQKTKNTVSVTYGSGSFSGTEWIDRVTLTSNLVISKQSIGVASKSSGFAPFDGILGIGPVDLTKGTLSPDSSALIPTVTDNLFSQHTIPVDSVAVSFEPASSNPTNNGELTWGGVDSSKFTGAINYAPITSSSPANKYWGVDQSISYGAISIMSRKAGIVDTGTTLVMVASNTFALYKTLTGAKLDSQTGLLSITSTQYKNLQTLNFNINGHTYGLTPNAQIWPRSLNTAIGGSVDKIYLIVADLGTGSGLSFIDGYTFLERFYTVFDTTNVRIGFATTPFTTATSN</sequence>